<dbReference type="InterPro" id="IPR052017">
    <property type="entry name" value="TSUP"/>
</dbReference>
<comment type="subcellular location">
    <subcellularLocation>
        <location evidence="1 8">Cell membrane</location>
        <topology evidence="1 8">Multi-pass membrane protein</topology>
    </subcellularLocation>
</comment>
<evidence type="ECO:0000256" key="4">
    <source>
        <dbReference type="ARBA" id="ARBA00022475"/>
    </source>
</evidence>
<feature type="transmembrane region" description="Helical" evidence="8">
    <location>
        <begin position="93"/>
        <end position="113"/>
    </location>
</feature>
<keyword evidence="4 8" id="KW-1003">Cell membrane</keyword>
<protein>
    <recommendedName>
        <fullName evidence="8">Probable membrane transporter protein</fullName>
    </recommendedName>
</protein>
<sequence>MSAATAAGVLAGWPGMPDVGWQAVALLVLAALVAGWVDAVVGGGGLVQLPALLLALPGATPVQVLATNKLSGVWGTTAAAVTYARRLPRRPRAVGVLTAAAAVGSGLGAALAALVPPGLFTPLVLVLVVVIGVVTVARPRLGLVERHRVRSMSFAALLAGIGIGVGVWDGIFGPGTGTLFVFALVGLAGYQFLDATGLARIANAVTNLAALVVFTLQGAPLWTLGVLMGAANLAGGWLGAHTAIARGSAFVRAVFLVVVGLLAARLAWDVVAGL</sequence>
<accession>A0ABW0GLE6</accession>
<evidence type="ECO:0000256" key="7">
    <source>
        <dbReference type="ARBA" id="ARBA00023136"/>
    </source>
</evidence>
<feature type="transmembrane region" description="Helical" evidence="8">
    <location>
        <begin position="119"/>
        <end position="137"/>
    </location>
</feature>
<feature type="transmembrane region" description="Helical" evidence="8">
    <location>
        <begin position="20"/>
        <end position="41"/>
    </location>
</feature>
<evidence type="ECO:0000256" key="1">
    <source>
        <dbReference type="ARBA" id="ARBA00004651"/>
    </source>
</evidence>
<feature type="transmembrane region" description="Helical" evidence="8">
    <location>
        <begin position="205"/>
        <end position="229"/>
    </location>
</feature>
<dbReference type="EMBL" id="JBHSLD010000007">
    <property type="protein sequence ID" value="MFC5380343.1"/>
    <property type="molecule type" value="Genomic_DNA"/>
</dbReference>
<evidence type="ECO:0000256" key="2">
    <source>
        <dbReference type="ARBA" id="ARBA00009142"/>
    </source>
</evidence>
<dbReference type="Pfam" id="PF01925">
    <property type="entry name" value="TauE"/>
    <property type="match status" value="1"/>
</dbReference>
<evidence type="ECO:0000256" key="3">
    <source>
        <dbReference type="ARBA" id="ARBA00022448"/>
    </source>
</evidence>
<evidence type="ECO:0000256" key="6">
    <source>
        <dbReference type="ARBA" id="ARBA00022989"/>
    </source>
</evidence>
<dbReference type="InterPro" id="IPR002781">
    <property type="entry name" value="TM_pro_TauE-like"/>
</dbReference>
<comment type="caution">
    <text evidence="9">The sequence shown here is derived from an EMBL/GenBank/DDBJ whole genome shotgun (WGS) entry which is preliminary data.</text>
</comment>
<dbReference type="PANTHER" id="PTHR30269">
    <property type="entry name" value="TRANSMEMBRANE PROTEIN YFCA"/>
    <property type="match status" value="1"/>
</dbReference>
<name>A0ABW0GLE6_9MICO</name>
<dbReference type="Proteomes" id="UP001596122">
    <property type="component" value="Unassembled WGS sequence"/>
</dbReference>
<dbReference type="RefSeq" id="WP_340268428.1">
    <property type="nucleotide sequence ID" value="NZ_JBBEOG010000002.1"/>
</dbReference>
<feature type="transmembrane region" description="Helical" evidence="8">
    <location>
        <begin position="149"/>
        <end position="168"/>
    </location>
</feature>
<gene>
    <name evidence="9" type="ORF">ACFPJ6_06040</name>
</gene>
<evidence type="ECO:0000313" key="9">
    <source>
        <dbReference type="EMBL" id="MFC5380343.1"/>
    </source>
</evidence>
<dbReference type="PANTHER" id="PTHR30269:SF0">
    <property type="entry name" value="MEMBRANE TRANSPORTER PROTEIN YFCA-RELATED"/>
    <property type="match status" value="1"/>
</dbReference>
<reference evidence="10" key="1">
    <citation type="journal article" date="2019" name="Int. J. Syst. Evol. Microbiol.">
        <title>The Global Catalogue of Microorganisms (GCM) 10K type strain sequencing project: providing services to taxonomists for standard genome sequencing and annotation.</title>
        <authorList>
            <consortium name="The Broad Institute Genomics Platform"/>
            <consortium name="The Broad Institute Genome Sequencing Center for Infectious Disease"/>
            <person name="Wu L."/>
            <person name="Ma J."/>
        </authorList>
    </citation>
    <scope>NUCLEOTIDE SEQUENCE [LARGE SCALE GENOMIC DNA]</scope>
    <source>
        <strain evidence="10">CCUG 43114</strain>
    </source>
</reference>
<feature type="transmembrane region" description="Helical" evidence="8">
    <location>
        <begin position="174"/>
        <end position="193"/>
    </location>
</feature>
<comment type="similarity">
    <text evidence="2 8">Belongs to the 4-toluene sulfonate uptake permease (TSUP) (TC 2.A.102) family.</text>
</comment>
<organism evidence="9 10">
    <name type="scientific">Aquipuribacter nitratireducens</name>
    <dbReference type="NCBI Taxonomy" id="650104"/>
    <lineage>
        <taxon>Bacteria</taxon>
        <taxon>Bacillati</taxon>
        <taxon>Actinomycetota</taxon>
        <taxon>Actinomycetes</taxon>
        <taxon>Micrococcales</taxon>
        <taxon>Intrasporangiaceae</taxon>
        <taxon>Aquipuribacter</taxon>
    </lineage>
</organism>
<evidence type="ECO:0000256" key="8">
    <source>
        <dbReference type="RuleBase" id="RU363041"/>
    </source>
</evidence>
<keyword evidence="10" id="KW-1185">Reference proteome</keyword>
<keyword evidence="7 8" id="KW-0472">Membrane</keyword>
<keyword evidence="3" id="KW-0813">Transport</keyword>
<feature type="transmembrane region" description="Helical" evidence="8">
    <location>
        <begin position="249"/>
        <end position="268"/>
    </location>
</feature>
<keyword evidence="6 8" id="KW-1133">Transmembrane helix</keyword>
<proteinExistence type="inferred from homology"/>
<evidence type="ECO:0000256" key="5">
    <source>
        <dbReference type="ARBA" id="ARBA00022692"/>
    </source>
</evidence>
<keyword evidence="5 8" id="KW-0812">Transmembrane</keyword>
<evidence type="ECO:0000313" key="10">
    <source>
        <dbReference type="Proteomes" id="UP001596122"/>
    </source>
</evidence>